<feature type="transmembrane region" description="Helical" evidence="7">
    <location>
        <begin position="6"/>
        <end position="26"/>
    </location>
</feature>
<dbReference type="Pfam" id="PF00067">
    <property type="entry name" value="p450"/>
    <property type="match status" value="1"/>
</dbReference>
<dbReference type="GO" id="GO:0020037">
    <property type="term" value="F:heme binding"/>
    <property type="evidence" value="ECO:0007669"/>
    <property type="project" value="InterPro"/>
</dbReference>
<comment type="caution">
    <text evidence="8">The sequence shown here is derived from an EMBL/GenBank/DDBJ whole genome shotgun (WGS) entry which is preliminary data.</text>
</comment>
<feature type="transmembrane region" description="Helical" evidence="7">
    <location>
        <begin position="286"/>
        <end position="308"/>
    </location>
</feature>
<proteinExistence type="inferred from homology"/>
<comment type="cofactor">
    <cofactor evidence="1 5">
        <name>heme</name>
        <dbReference type="ChEBI" id="CHEBI:30413"/>
    </cofactor>
</comment>
<evidence type="ECO:0000256" key="2">
    <source>
        <dbReference type="ARBA" id="ARBA00022617"/>
    </source>
</evidence>
<dbReference type="EMBL" id="CAUWAG010000006">
    <property type="protein sequence ID" value="CAJ2504137.1"/>
    <property type="molecule type" value="Genomic_DNA"/>
</dbReference>
<keyword evidence="2 5" id="KW-0349">Heme</keyword>
<dbReference type="PANTHER" id="PTHR24305:SF226">
    <property type="entry name" value="CYTOCHROME P450 MONOOXYGENASE"/>
    <property type="match status" value="1"/>
</dbReference>
<dbReference type="Proteomes" id="UP001295740">
    <property type="component" value="Unassembled WGS sequence"/>
</dbReference>
<dbReference type="InterPro" id="IPR017972">
    <property type="entry name" value="Cyt_P450_CS"/>
</dbReference>
<keyword evidence="7" id="KW-1133">Transmembrane helix</keyword>
<dbReference type="Gene3D" id="1.10.630.10">
    <property type="entry name" value="Cytochrome P450"/>
    <property type="match status" value="1"/>
</dbReference>
<dbReference type="InterPro" id="IPR002401">
    <property type="entry name" value="Cyt_P450_E_grp-I"/>
</dbReference>
<keyword evidence="9" id="KW-1185">Reference proteome</keyword>
<evidence type="ECO:0000256" key="3">
    <source>
        <dbReference type="ARBA" id="ARBA00022723"/>
    </source>
</evidence>
<dbReference type="PROSITE" id="PS00086">
    <property type="entry name" value="CYTOCHROME_P450"/>
    <property type="match status" value="1"/>
</dbReference>
<dbReference type="PANTHER" id="PTHR24305">
    <property type="entry name" value="CYTOCHROME P450"/>
    <property type="match status" value="1"/>
</dbReference>
<keyword evidence="6" id="KW-0560">Oxidoreductase</keyword>
<keyword evidence="6" id="KW-0503">Monooxygenase</keyword>
<dbReference type="InterPro" id="IPR001128">
    <property type="entry name" value="Cyt_P450"/>
</dbReference>
<name>A0AAI8VFW0_9PEZI</name>
<dbReference type="SUPFAM" id="SSF48264">
    <property type="entry name" value="Cytochrome P450"/>
    <property type="match status" value="1"/>
</dbReference>
<evidence type="ECO:0000313" key="9">
    <source>
        <dbReference type="Proteomes" id="UP001295740"/>
    </source>
</evidence>
<keyword evidence="3 5" id="KW-0479">Metal-binding</keyword>
<protein>
    <submittedName>
        <fullName evidence="8">Uu.00g115310.m01.CDS01</fullName>
    </submittedName>
</protein>
<keyword evidence="7" id="KW-0472">Membrane</keyword>
<sequence>MLASDVLHPALGYAGYLFLTYILRLLGYRLLLHPLRDYPGPFLAKLTGLHAGFYAVRRRLHLEIYRNHVQYGPVVRVGPDRLVFNSVTALHDIYQSERITESRGYVTTARNNVFNVFNALDRDLHRQKRRLVGLAVSERSMRAFEPTLMSHVDICLSQMLESSRNSSSVDMTAKARHPGLDIVGQLAFGYDLRIQTSEENRFMMKAMTFGNYRGNVYQHLHWRSKLYPTPILDKVFYEAREKYYPLLETMISTRVAQDKHAKHDLFSFVAESVKSTDRGGDLWQEALFFILAAGDTTATAICAAFFYMSRNPECYKKLASEIRSAFETGLDIKSGPQLAGCRYLRACIDESMRMSPPVGTTLREQDSRDGETQPLIVDGHVIPRGTLVGVNIYALHHNPEYFPDPFTFSPEPWIIPWSEGAAGEKARKLMHDAFAAFSVGTRGCAGKAMAYLGGLSGGWVLEAWLAPFQEQTRRLICILDYCSSQTCGATI</sequence>
<evidence type="ECO:0000256" key="7">
    <source>
        <dbReference type="SAM" id="Phobius"/>
    </source>
</evidence>
<dbReference type="AlphaFoldDB" id="A0AAI8VFW0"/>
<dbReference type="PRINTS" id="PR00463">
    <property type="entry name" value="EP450I"/>
</dbReference>
<dbReference type="InterPro" id="IPR050121">
    <property type="entry name" value="Cytochrome_P450_monoxygenase"/>
</dbReference>
<reference evidence="8" key="1">
    <citation type="submission" date="2023-10" db="EMBL/GenBank/DDBJ databases">
        <authorList>
            <person name="Hackl T."/>
        </authorList>
    </citation>
    <scope>NUCLEOTIDE SEQUENCE</scope>
</reference>
<keyword evidence="7" id="KW-0812">Transmembrane</keyword>
<accession>A0AAI8VFW0</accession>
<comment type="similarity">
    <text evidence="6">Belongs to the cytochrome P450 family.</text>
</comment>
<feature type="binding site" description="axial binding residue" evidence="5">
    <location>
        <position position="444"/>
    </location>
    <ligand>
        <name>heme</name>
        <dbReference type="ChEBI" id="CHEBI:30413"/>
    </ligand>
    <ligandPart>
        <name>Fe</name>
        <dbReference type="ChEBI" id="CHEBI:18248"/>
    </ligandPart>
</feature>
<evidence type="ECO:0000256" key="1">
    <source>
        <dbReference type="ARBA" id="ARBA00001971"/>
    </source>
</evidence>
<gene>
    <name evidence="8" type="ORF">KHLLAP_LOCUS4605</name>
</gene>
<evidence type="ECO:0000313" key="8">
    <source>
        <dbReference type="EMBL" id="CAJ2504137.1"/>
    </source>
</evidence>
<keyword evidence="4 5" id="KW-0408">Iron</keyword>
<dbReference type="GO" id="GO:0016705">
    <property type="term" value="F:oxidoreductase activity, acting on paired donors, with incorporation or reduction of molecular oxygen"/>
    <property type="evidence" value="ECO:0007669"/>
    <property type="project" value="InterPro"/>
</dbReference>
<dbReference type="GO" id="GO:0004497">
    <property type="term" value="F:monooxygenase activity"/>
    <property type="evidence" value="ECO:0007669"/>
    <property type="project" value="UniProtKB-KW"/>
</dbReference>
<evidence type="ECO:0000256" key="4">
    <source>
        <dbReference type="ARBA" id="ARBA00023004"/>
    </source>
</evidence>
<evidence type="ECO:0000256" key="5">
    <source>
        <dbReference type="PIRSR" id="PIRSR602401-1"/>
    </source>
</evidence>
<dbReference type="InterPro" id="IPR036396">
    <property type="entry name" value="Cyt_P450_sf"/>
</dbReference>
<organism evidence="8 9">
    <name type="scientific">Anthostomella pinea</name>
    <dbReference type="NCBI Taxonomy" id="933095"/>
    <lineage>
        <taxon>Eukaryota</taxon>
        <taxon>Fungi</taxon>
        <taxon>Dikarya</taxon>
        <taxon>Ascomycota</taxon>
        <taxon>Pezizomycotina</taxon>
        <taxon>Sordariomycetes</taxon>
        <taxon>Xylariomycetidae</taxon>
        <taxon>Xylariales</taxon>
        <taxon>Xylariaceae</taxon>
        <taxon>Anthostomella</taxon>
    </lineage>
</organism>
<dbReference type="GO" id="GO:0005506">
    <property type="term" value="F:iron ion binding"/>
    <property type="evidence" value="ECO:0007669"/>
    <property type="project" value="InterPro"/>
</dbReference>
<evidence type="ECO:0000256" key="6">
    <source>
        <dbReference type="RuleBase" id="RU000461"/>
    </source>
</evidence>